<reference evidence="6" key="1">
    <citation type="journal article" date="2019" name="Int. J. Syst. Evol. Microbiol.">
        <title>The Global Catalogue of Microorganisms (GCM) 10K type strain sequencing project: providing services to taxonomists for standard genome sequencing and annotation.</title>
        <authorList>
            <consortium name="The Broad Institute Genomics Platform"/>
            <consortium name="The Broad Institute Genome Sequencing Center for Infectious Disease"/>
            <person name="Wu L."/>
            <person name="Ma J."/>
        </authorList>
    </citation>
    <scope>NUCLEOTIDE SEQUENCE [LARGE SCALE GENOMIC DNA]</scope>
    <source>
        <strain evidence="6">ZS-35-S2</strain>
    </source>
</reference>
<evidence type="ECO:0000313" key="5">
    <source>
        <dbReference type="EMBL" id="MFC6023687.1"/>
    </source>
</evidence>
<evidence type="ECO:0000259" key="4">
    <source>
        <dbReference type="Pfam" id="PF00248"/>
    </source>
</evidence>
<accession>A0ABW1KPE2</accession>
<evidence type="ECO:0000256" key="3">
    <source>
        <dbReference type="ARBA" id="ARBA00023002"/>
    </source>
</evidence>
<dbReference type="InterPro" id="IPR005399">
    <property type="entry name" value="K_chnl_volt-dep_bsu_KCNAB-rel"/>
</dbReference>
<proteinExistence type="inferred from homology"/>
<dbReference type="Gene3D" id="3.20.20.100">
    <property type="entry name" value="NADP-dependent oxidoreductase domain"/>
    <property type="match status" value="1"/>
</dbReference>
<keyword evidence="2" id="KW-0521">NADP</keyword>
<gene>
    <name evidence="5" type="ORF">ACFP2T_46980</name>
</gene>
<dbReference type="PANTHER" id="PTHR43150">
    <property type="entry name" value="HYPERKINETIC, ISOFORM M"/>
    <property type="match status" value="1"/>
</dbReference>
<keyword evidence="3" id="KW-0560">Oxidoreductase</keyword>
<dbReference type="PANTHER" id="PTHR43150:SF4">
    <property type="entry name" value="L-GLYCERALDEHYDE 3-PHOSPHATE REDUCTASE"/>
    <property type="match status" value="1"/>
</dbReference>
<feature type="domain" description="NADP-dependent oxidoreductase" evidence="4">
    <location>
        <begin position="35"/>
        <end position="334"/>
    </location>
</feature>
<comment type="caution">
    <text evidence="5">The sequence shown here is derived from an EMBL/GenBank/DDBJ whole genome shotgun (WGS) entry which is preliminary data.</text>
</comment>
<dbReference type="SUPFAM" id="SSF51430">
    <property type="entry name" value="NAD(P)-linked oxidoreductase"/>
    <property type="match status" value="1"/>
</dbReference>
<evidence type="ECO:0000256" key="1">
    <source>
        <dbReference type="ARBA" id="ARBA00006515"/>
    </source>
</evidence>
<organism evidence="5 6">
    <name type="scientific">Plantactinospora solaniradicis</name>
    <dbReference type="NCBI Taxonomy" id="1723736"/>
    <lineage>
        <taxon>Bacteria</taxon>
        <taxon>Bacillati</taxon>
        <taxon>Actinomycetota</taxon>
        <taxon>Actinomycetes</taxon>
        <taxon>Micromonosporales</taxon>
        <taxon>Micromonosporaceae</taxon>
        <taxon>Plantactinospora</taxon>
    </lineage>
</organism>
<keyword evidence="6" id="KW-1185">Reference proteome</keyword>
<sequence>MSYGAFEKVHAAAEDRYERLAYRRAGKSGLDLPALSFGLWQKFGADYSYEVQREIVLHAFDLGISHFDNADRYGPPHRAAQQLFGRVLAKDLAPYRDELILSTKAGNPIGPSPYLRGGSRKSLLTSLEHSLRDLGTDYVDIFYSHRPDPTTPLEETVGALVSAVQQGKALYVGVSNYSPEQTRDAAELLRGAGVPLLVHQPRYSIFDRRPEQDGLLKLAAEDGFGLVVYSPLAQGLLTDKYLDGIPADARARNSQFLSPDVIDDTYRLRAAALNRIAEERGQSLAQLALQWVLRQPQVTSALIGASSTRQLDHNVRALDFPPLLPEELAMIDEHGVHGTGWKP</sequence>
<dbReference type="RefSeq" id="WP_377434318.1">
    <property type="nucleotide sequence ID" value="NZ_JBHSPR010000101.1"/>
</dbReference>
<protein>
    <submittedName>
        <fullName evidence="5">Aldo/keto reductase</fullName>
    </submittedName>
</protein>
<name>A0ABW1KPE2_9ACTN</name>
<comment type="similarity">
    <text evidence="1">Belongs to the shaker potassium channel beta subunit family.</text>
</comment>
<dbReference type="InterPro" id="IPR036812">
    <property type="entry name" value="NAD(P)_OxRdtase_dom_sf"/>
</dbReference>
<dbReference type="Proteomes" id="UP001596203">
    <property type="component" value="Unassembled WGS sequence"/>
</dbReference>
<dbReference type="CDD" id="cd19089">
    <property type="entry name" value="AKR_AKR14A1_2"/>
    <property type="match status" value="1"/>
</dbReference>
<evidence type="ECO:0000313" key="6">
    <source>
        <dbReference type="Proteomes" id="UP001596203"/>
    </source>
</evidence>
<dbReference type="InterPro" id="IPR023210">
    <property type="entry name" value="NADP_OxRdtase_dom"/>
</dbReference>
<evidence type="ECO:0000256" key="2">
    <source>
        <dbReference type="ARBA" id="ARBA00022857"/>
    </source>
</evidence>
<dbReference type="EMBL" id="JBHSPR010000101">
    <property type="protein sequence ID" value="MFC6023687.1"/>
    <property type="molecule type" value="Genomic_DNA"/>
</dbReference>
<dbReference type="Pfam" id="PF00248">
    <property type="entry name" value="Aldo_ket_red"/>
    <property type="match status" value="1"/>
</dbReference>